<dbReference type="PANTHER" id="PTHR48081">
    <property type="entry name" value="AB HYDROLASE SUPERFAMILY PROTEIN C4A8.06C"/>
    <property type="match status" value="1"/>
</dbReference>
<dbReference type="InterPro" id="IPR050300">
    <property type="entry name" value="GDXG_lipolytic_enzyme"/>
</dbReference>
<dbReference type="Pfam" id="PF20434">
    <property type="entry name" value="BD-FAE"/>
    <property type="match status" value="1"/>
</dbReference>
<evidence type="ECO:0000256" key="1">
    <source>
        <dbReference type="ARBA" id="ARBA00022801"/>
    </source>
</evidence>
<reference evidence="3" key="1">
    <citation type="submission" date="2020-05" db="EMBL/GenBank/DDBJ databases">
        <title>Sulfur intermediates as new biogeochemical hubs in an aquatic model microbial ecosystem.</title>
        <authorList>
            <person name="Vigneron A."/>
        </authorList>
    </citation>
    <scope>NUCLEOTIDE SEQUENCE</scope>
    <source>
        <strain evidence="3">Bin.250</strain>
    </source>
</reference>
<evidence type="ECO:0000259" key="2">
    <source>
        <dbReference type="Pfam" id="PF20434"/>
    </source>
</evidence>
<sequence length="299" mass="33711">MKPLTNIDNVTARFTGWMQNLGHQVINLFARFGEYQLAQNIAYGHDVRQQLDYYQSRADHTGLIRPLVLFIYGGAWEHGDKRSFRFVADSLCALGCDVVVIDYRLYPQVRFPQMMSDVVAAGRWVAENTPVEQPVCVMGHSAGAHLGSLLCLNKALLAQAGNLAERLQGFVGMAGPYDYFPYTEDTHWDLFGPKENYPLSRTINFVRADGPPLYLLHGADDTRVRRGHSKSLMEKTRAVGGIANREVYENMGHVDIIVAFSVLHRRNSPVMRDIARFIFEPARGSSQPEDDELQVNTNH</sequence>
<dbReference type="PANTHER" id="PTHR48081:SF9">
    <property type="entry name" value="CARBOXYLESTERASE"/>
    <property type="match status" value="1"/>
</dbReference>
<dbReference type="AlphaFoldDB" id="A0A972VZX9"/>
<dbReference type="SUPFAM" id="SSF53474">
    <property type="entry name" value="alpha/beta-Hydrolases"/>
    <property type="match status" value="1"/>
</dbReference>
<name>A0A972VZX9_9GAMM</name>
<organism evidence="3 4">
    <name type="scientific">SAR86 cluster bacterium</name>
    <dbReference type="NCBI Taxonomy" id="2030880"/>
    <lineage>
        <taxon>Bacteria</taxon>
        <taxon>Pseudomonadati</taxon>
        <taxon>Pseudomonadota</taxon>
        <taxon>Gammaproteobacteria</taxon>
        <taxon>SAR86 cluster</taxon>
    </lineage>
</organism>
<accession>A0A972VZX9</accession>
<dbReference type="EMBL" id="JABMOJ010000536">
    <property type="protein sequence ID" value="NQV66546.1"/>
    <property type="molecule type" value="Genomic_DNA"/>
</dbReference>
<feature type="domain" description="BD-FAE-like" evidence="2">
    <location>
        <begin position="60"/>
        <end position="235"/>
    </location>
</feature>
<gene>
    <name evidence="3" type="ORF">HQ497_14390</name>
</gene>
<dbReference type="InterPro" id="IPR049492">
    <property type="entry name" value="BD-FAE-like_dom"/>
</dbReference>
<dbReference type="Proteomes" id="UP000754644">
    <property type="component" value="Unassembled WGS sequence"/>
</dbReference>
<evidence type="ECO:0000313" key="3">
    <source>
        <dbReference type="EMBL" id="NQV66546.1"/>
    </source>
</evidence>
<dbReference type="GO" id="GO:0016787">
    <property type="term" value="F:hydrolase activity"/>
    <property type="evidence" value="ECO:0007669"/>
    <property type="project" value="UniProtKB-KW"/>
</dbReference>
<comment type="caution">
    <text evidence="3">The sequence shown here is derived from an EMBL/GenBank/DDBJ whole genome shotgun (WGS) entry which is preliminary data.</text>
</comment>
<evidence type="ECO:0000313" key="4">
    <source>
        <dbReference type="Proteomes" id="UP000754644"/>
    </source>
</evidence>
<keyword evidence="1 3" id="KW-0378">Hydrolase</keyword>
<protein>
    <submittedName>
        <fullName evidence="3">Alpha/beta hydrolase</fullName>
    </submittedName>
</protein>
<dbReference type="InterPro" id="IPR029058">
    <property type="entry name" value="AB_hydrolase_fold"/>
</dbReference>
<dbReference type="Gene3D" id="3.40.50.1820">
    <property type="entry name" value="alpha/beta hydrolase"/>
    <property type="match status" value="1"/>
</dbReference>
<proteinExistence type="predicted"/>